<evidence type="ECO:0000313" key="2">
    <source>
        <dbReference type="Proteomes" id="UP000658131"/>
    </source>
</evidence>
<organism evidence="1 2">
    <name type="scientific">Yanshouia hominis</name>
    <dbReference type="NCBI Taxonomy" id="2763673"/>
    <lineage>
        <taxon>Bacteria</taxon>
        <taxon>Bacillati</taxon>
        <taxon>Bacillota</taxon>
        <taxon>Clostridia</taxon>
        <taxon>Eubacteriales</taxon>
        <taxon>Oscillospiraceae</taxon>
        <taxon>Yanshouia</taxon>
    </lineage>
</organism>
<name>A0ABR7NN37_9FIRM</name>
<evidence type="ECO:0008006" key="3">
    <source>
        <dbReference type="Google" id="ProtNLM"/>
    </source>
</evidence>
<dbReference type="RefSeq" id="WP_262401149.1">
    <property type="nucleotide sequence ID" value="NZ_JACRTB010000052.1"/>
</dbReference>
<comment type="caution">
    <text evidence="1">The sequence shown here is derived from an EMBL/GenBank/DDBJ whole genome shotgun (WGS) entry which is preliminary data.</text>
</comment>
<gene>
    <name evidence="1" type="ORF">H8717_15515</name>
</gene>
<dbReference type="EMBL" id="JACRTB010000052">
    <property type="protein sequence ID" value="MBC8577794.1"/>
    <property type="molecule type" value="Genomic_DNA"/>
</dbReference>
<proteinExistence type="predicted"/>
<dbReference type="Proteomes" id="UP000658131">
    <property type="component" value="Unassembled WGS sequence"/>
</dbReference>
<keyword evidence="2" id="KW-1185">Reference proteome</keyword>
<reference evidence="1 2" key="1">
    <citation type="submission" date="2020-08" db="EMBL/GenBank/DDBJ databases">
        <title>Genome public.</title>
        <authorList>
            <person name="Liu C."/>
            <person name="Sun Q."/>
        </authorList>
    </citation>
    <scope>NUCLEOTIDE SEQUENCE [LARGE SCALE GENOMIC DNA]</scope>
    <source>
        <strain evidence="1 2">BX1</strain>
    </source>
</reference>
<evidence type="ECO:0000313" key="1">
    <source>
        <dbReference type="EMBL" id="MBC8577794.1"/>
    </source>
</evidence>
<accession>A0ABR7NN37</accession>
<protein>
    <recommendedName>
        <fullName evidence="3">Type I-C CRISPR-associated protein Cas8c/Csd1</fullName>
    </recommendedName>
</protein>
<sequence length="698" mass="78354">MINELYNLSKTLDGSGVEVDEWHRRYKTLPKVTSKAPCIRIWLDGNGMVCGLESLSPEHASLLRKFGDNQSSFPAFNISSLYRVTSPDVITELESISSGKSKPDVDKIQTWCTNDNWIKGAPGQVRRSMNDCSNELVELCKLDSQTDIIAALAELCRKAGDGFRASLEKCILTKLSKQEDVSLALSLLFHAGSERKEHSKDTGNKISVILDVENWAQYGHPVASEYTTIQINALLIAGNGSSDEVVETQQTDAFGTPFVNPDEPMPSVKLSGFEVTLRSMFDGQPCQYRYEQINDGSYPIAAENRSSIKKALEWIARPSNRQITWVKVDKNEIAFVYPSRLPDVPPRFAAIFGREQTAEPKQTEARFESVAKTFAKAFRGIPPEQKPDMMQIFTISKIDKARSKVLFTHNSTPEQLMTAAESWLAGCKNLPALDDGEPDTPFPLEVPDILNAVWKQDGERADGKTPVKRMKYYQGMELLLDALPPSAIQIYLHFAVENSAGLFMRLGYLLHSGKKLDGKSEYKKLKDRKTAAAQSLSVIGLLLYKCRERKENYMDELAFLLGQWLHVSDELHTLYCVVKRDGDVPPQLAGSSLLVSAGEMPYQALAQLYSRMNPFTSWAKQYRHQNIEIPNKESWRAGWLLNLFEMLANKIIPQMDRAVRFGDFEKAKLYIGYMASLPKKEKSEISDNNETGGTGNEQ</sequence>